<dbReference type="PANTHER" id="PTHR30290:SF38">
    <property type="entry name" value="D,D-DIPEPTIDE-BINDING PERIPLASMIC PROTEIN DDPA-RELATED"/>
    <property type="match status" value="1"/>
</dbReference>
<evidence type="ECO:0000313" key="4">
    <source>
        <dbReference type="EMBL" id="MFD1932243.1"/>
    </source>
</evidence>
<protein>
    <submittedName>
        <fullName evidence="4">ABC transporter substrate-binding protein</fullName>
    </submittedName>
</protein>
<dbReference type="Gene3D" id="3.10.105.10">
    <property type="entry name" value="Dipeptide-binding Protein, Domain 3"/>
    <property type="match status" value="1"/>
</dbReference>
<proteinExistence type="predicted"/>
<dbReference type="SUPFAM" id="SSF53850">
    <property type="entry name" value="Periplasmic binding protein-like II"/>
    <property type="match status" value="1"/>
</dbReference>
<name>A0ABW4SRW6_9ACTN</name>
<dbReference type="RefSeq" id="WP_379572306.1">
    <property type="nucleotide sequence ID" value="NZ_JBHUFV010000019.1"/>
</dbReference>
<dbReference type="EMBL" id="JBHUFV010000019">
    <property type="protein sequence ID" value="MFD1932243.1"/>
    <property type="molecule type" value="Genomic_DNA"/>
</dbReference>
<feature type="domain" description="Solute-binding protein family 5" evidence="3">
    <location>
        <begin position="94"/>
        <end position="458"/>
    </location>
</feature>
<evidence type="ECO:0000313" key="5">
    <source>
        <dbReference type="Proteomes" id="UP001597368"/>
    </source>
</evidence>
<dbReference type="PANTHER" id="PTHR30290">
    <property type="entry name" value="PERIPLASMIC BINDING COMPONENT OF ABC TRANSPORTER"/>
    <property type="match status" value="1"/>
</dbReference>
<dbReference type="CDD" id="cd00995">
    <property type="entry name" value="PBP2_NikA_DppA_OppA_like"/>
    <property type="match status" value="1"/>
</dbReference>
<organism evidence="4 5">
    <name type="scientific">Nonomuraea mangrovi</name>
    <dbReference type="NCBI Taxonomy" id="2316207"/>
    <lineage>
        <taxon>Bacteria</taxon>
        <taxon>Bacillati</taxon>
        <taxon>Actinomycetota</taxon>
        <taxon>Actinomycetes</taxon>
        <taxon>Streptosporangiales</taxon>
        <taxon>Streptosporangiaceae</taxon>
        <taxon>Nonomuraea</taxon>
    </lineage>
</organism>
<reference evidence="5" key="1">
    <citation type="journal article" date="2019" name="Int. J. Syst. Evol. Microbiol.">
        <title>The Global Catalogue of Microorganisms (GCM) 10K type strain sequencing project: providing services to taxonomists for standard genome sequencing and annotation.</title>
        <authorList>
            <consortium name="The Broad Institute Genomics Platform"/>
            <consortium name="The Broad Institute Genome Sequencing Center for Infectious Disease"/>
            <person name="Wu L."/>
            <person name="Ma J."/>
        </authorList>
    </citation>
    <scope>NUCLEOTIDE SEQUENCE [LARGE SCALE GENOMIC DNA]</scope>
    <source>
        <strain evidence="5">ICMP 6774ER</strain>
    </source>
</reference>
<dbReference type="Gene3D" id="3.40.190.10">
    <property type="entry name" value="Periplasmic binding protein-like II"/>
    <property type="match status" value="1"/>
</dbReference>
<gene>
    <name evidence="4" type="ORF">ACFSKW_12235</name>
</gene>
<dbReference type="PIRSF" id="PIRSF002741">
    <property type="entry name" value="MppA"/>
    <property type="match status" value="1"/>
</dbReference>
<evidence type="ECO:0000256" key="2">
    <source>
        <dbReference type="SAM" id="SignalP"/>
    </source>
</evidence>
<comment type="caution">
    <text evidence="4">The sequence shown here is derived from an EMBL/GenBank/DDBJ whole genome shotgun (WGS) entry which is preliminary data.</text>
</comment>
<dbReference type="InterPro" id="IPR030678">
    <property type="entry name" value="Peptide/Ni-bd"/>
</dbReference>
<accession>A0ABW4SRW6</accession>
<feature type="signal peptide" evidence="2">
    <location>
        <begin position="1"/>
        <end position="28"/>
    </location>
</feature>
<evidence type="ECO:0000256" key="1">
    <source>
        <dbReference type="ARBA" id="ARBA00022729"/>
    </source>
</evidence>
<dbReference type="Pfam" id="PF00496">
    <property type="entry name" value="SBP_bac_5"/>
    <property type="match status" value="1"/>
</dbReference>
<keyword evidence="5" id="KW-1185">Reference proteome</keyword>
<dbReference type="PROSITE" id="PS51257">
    <property type="entry name" value="PROKAR_LIPOPROTEIN"/>
    <property type="match status" value="1"/>
</dbReference>
<dbReference type="InterPro" id="IPR000914">
    <property type="entry name" value="SBP_5_dom"/>
</dbReference>
<dbReference type="Gene3D" id="3.90.76.10">
    <property type="entry name" value="Dipeptide-binding Protein, Domain 1"/>
    <property type="match status" value="1"/>
</dbReference>
<dbReference type="Proteomes" id="UP001597368">
    <property type="component" value="Unassembled WGS sequence"/>
</dbReference>
<keyword evidence="1 2" id="KW-0732">Signal</keyword>
<feature type="chain" id="PRO_5045851411" evidence="2">
    <location>
        <begin position="29"/>
        <end position="542"/>
    </location>
</feature>
<evidence type="ECO:0000259" key="3">
    <source>
        <dbReference type="Pfam" id="PF00496"/>
    </source>
</evidence>
<sequence>MRRPSKPHYVAAAAALSLLLAACSGTTATSTPGGGAYTLSASTPLPKGDIASFTWGLYAEPPGLDYIYAFDYPQNMILSNVCESLTRWTPQLTMEPGLATQMENPDPQTFVYTIRPGVKFHGGGEMTADDVVYSIRRHLDPALGSYWNKAVGNVDSVTKTGAMQVTVKLKRPDALFPQWMATSAGTVVSAKAAKAMGKKFGTADGGLDCTGPFKLGTWTKGQSIDVDRFDGYWGKRAKAGKVTFRFIPDVAARTTAMVTGETDGGYLITPDSYARLESSGKGKLYFGKSLTTVNLGVTNLKGAVGDVRVRKALMLALDRQGFLKTGLGGLGSVSAAPASRDAWQGVPKATVDAAYNGLAPATRDLAQAKQLVQQAGATGKKVVVATSPIGPDVSLLATAVQAAGTEIGLNVELKTIAPDAYTALFSDPKAREAVDLFPNTYYLSVTDPLANYSLFRTGDFENYTGFSDPAYDKLVDQALAEYDPAKRAVLTAQLQKLETDQALWIPVAEWPTTMFLNNRITGAPTSISYMYYPWAADVGAAG</sequence>
<dbReference type="InterPro" id="IPR039424">
    <property type="entry name" value="SBP_5"/>
</dbReference>